<evidence type="ECO:0000313" key="5">
    <source>
        <dbReference type="EMBL" id="MEJ8475076.1"/>
    </source>
</evidence>
<protein>
    <submittedName>
        <fullName evidence="5">TRAP transporter substrate-binding protein</fullName>
    </submittedName>
</protein>
<evidence type="ECO:0000256" key="4">
    <source>
        <dbReference type="SAM" id="SignalP"/>
    </source>
</evidence>
<dbReference type="EMBL" id="JBAKIA010000009">
    <property type="protein sequence ID" value="MEJ8475076.1"/>
    <property type="molecule type" value="Genomic_DNA"/>
</dbReference>
<dbReference type="SUPFAM" id="SSF53850">
    <property type="entry name" value="Periplasmic binding protein-like II"/>
    <property type="match status" value="1"/>
</dbReference>
<dbReference type="Gene3D" id="3.40.190.170">
    <property type="entry name" value="Bacterial extracellular solute-binding protein, family 7"/>
    <property type="match status" value="1"/>
</dbReference>
<accession>A0ABU8TLQ0</accession>
<dbReference type="Proteomes" id="UP001385499">
    <property type="component" value="Unassembled WGS sequence"/>
</dbReference>
<keyword evidence="6" id="KW-1185">Reference proteome</keyword>
<dbReference type="PANTHER" id="PTHR33376:SF7">
    <property type="entry name" value="C4-DICARBOXYLATE-BINDING PROTEIN DCTB"/>
    <property type="match status" value="1"/>
</dbReference>
<dbReference type="PANTHER" id="PTHR33376">
    <property type="match status" value="1"/>
</dbReference>
<sequence>MFQFHRLAAAVALLATTTLPVAAETWRLSSMVAPDSIEGQAYEVLAEKVAKYSNGDLTIRIFPNSQIGKMDAVIEQLSAGVIQLAPSAMTFLARWDENIRYSSAPFLFDDYDHWAEFIRGDMVQGWLKGITDESGISILGDAPAFPRGSFRTLLSVEPITSTEDIVGRKIRQFNSQLVIDAWANLGAEVVVLPWGEVYDAINRNIVDAVTSPLELIETTRFYEVAPNIIRTDEYPQAIAFLMNDQAFQALSVENKDALTRAHADAAAFAWNAIFSGANEAVERIKALDGVTYSDSFDTSEILAKTAEFYAAREAAGELPKGLMSAVEAARKSAQ</sequence>
<proteinExistence type="inferred from homology"/>
<dbReference type="CDD" id="cd13603">
    <property type="entry name" value="PBP2_TRAP_Siap_TeaA_like"/>
    <property type="match status" value="1"/>
</dbReference>
<keyword evidence="3 4" id="KW-0732">Signal</keyword>
<evidence type="ECO:0000256" key="3">
    <source>
        <dbReference type="ARBA" id="ARBA00022729"/>
    </source>
</evidence>
<feature type="chain" id="PRO_5045845401" evidence="4">
    <location>
        <begin position="24"/>
        <end position="334"/>
    </location>
</feature>
<dbReference type="RefSeq" id="WP_340274960.1">
    <property type="nucleotide sequence ID" value="NZ_JBAKIA010000009.1"/>
</dbReference>
<dbReference type="NCBIfam" id="NF037995">
    <property type="entry name" value="TRAP_S1"/>
    <property type="match status" value="1"/>
</dbReference>
<dbReference type="Pfam" id="PF03480">
    <property type="entry name" value="DctP"/>
    <property type="match status" value="1"/>
</dbReference>
<feature type="signal peptide" evidence="4">
    <location>
        <begin position="1"/>
        <end position="23"/>
    </location>
</feature>
<comment type="caution">
    <text evidence="5">The sequence shown here is derived from an EMBL/GenBank/DDBJ whole genome shotgun (WGS) entry which is preliminary data.</text>
</comment>
<reference evidence="5 6" key="1">
    <citation type="submission" date="2024-02" db="EMBL/GenBank/DDBJ databases">
        <title>Roseibium algae sp. nov., isolated from marine alga (Grateloupia sp.), showing potential in myo-inositol conversion.</title>
        <authorList>
            <person name="Wang Y."/>
        </authorList>
    </citation>
    <scope>NUCLEOTIDE SEQUENCE [LARGE SCALE GENOMIC DNA]</scope>
    <source>
        <strain evidence="5 6">H3510</strain>
    </source>
</reference>
<evidence type="ECO:0000256" key="2">
    <source>
        <dbReference type="ARBA" id="ARBA00022448"/>
    </source>
</evidence>
<keyword evidence="2" id="KW-0813">Transport</keyword>
<comment type="similarity">
    <text evidence="1">Belongs to the bacterial solute-binding protein 7 family.</text>
</comment>
<dbReference type="InterPro" id="IPR038404">
    <property type="entry name" value="TRAP_DctP_sf"/>
</dbReference>
<organism evidence="5 6">
    <name type="scientific">Roseibium algae</name>
    <dbReference type="NCBI Taxonomy" id="3123038"/>
    <lineage>
        <taxon>Bacteria</taxon>
        <taxon>Pseudomonadati</taxon>
        <taxon>Pseudomonadota</taxon>
        <taxon>Alphaproteobacteria</taxon>
        <taxon>Hyphomicrobiales</taxon>
        <taxon>Stappiaceae</taxon>
        <taxon>Roseibium</taxon>
    </lineage>
</organism>
<name>A0ABU8TLQ0_9HYPH</name>
<dbReference type="InterPro" id="IPR018389">
    <property type="entry name" value="DctP_fam"/>
</dbReference>
<evidence type="ECO:0000256" key="1">
    <source>
        <dbReference type="ARBA" id="ARBA00009023"/>
    </source>
</evidence>
<evidence type="ECO:0000313" key="6">
    <source>
        <dbReference type="Proteomes" id="UP001385499"/>
    </source>
</evidence>
<gene>
    <name evidence="5" type="ORF">V6575_13335</name>
</gene>